<proteinExistence type="predicted"/>
<organism evidence="1 2">
    <name type="scientific">Brassica campestris</name>
    <name type="common">Field mustard</name>
    <dbReference type="NCBI Taxonomy" id="3711"/>
    <lineage>
        <taxon>Eukaryota</taxon>
        <taxon>Viridiplantae</taxon>
        <taxon>Streptophyta</taxon>
        <taxon>Embryophyta</taxon>
        <taxon>Tracheophyta</taxon>
        <taxon>Spermatophyta</taxon>
        <taxon>Magnoliopsida</taxon>
        <taxon>eudicotyledons</taxon>
        <taxon>Gunneridae</taxon>
        <taxon>Pentapetalae</taxon>
        <taxon>rosids</taxon>
        <taxon>malvids</taxon>
        <taxon>Brassicales</taxon>
        <taxon>Brassicaceae</taxon>
        <taxon>Brassiceae</taxon>
        <taxon>Brassica</taxon>
    </lineage>
</organism>
<dbReference type="AlphaFoldDB" id="A0A8D9H6H1"/>
<dbReference type="Proteomes" id="UP000694005">
    <property type="component" value="Chromosome A02"/>
</dbReference>
<accession>A0A8D9H6H1</accession>
<dbReference type="EMBL" id="LS974618">
    <property type="protein sequence ID" value="CAG7893656.1"/>
    <property type="molecule type" value="Genomic_DNA"/>
</dbReference>
<dbReference type="Gramene" id="A02p26080.2_BraZ1">
    <property type="protein sequence ID" value="A02p26080.2_BraZ1.CDS"/>
    <property type="gene ID" value="A02g26080.2_BraZ1"/>
</dbReference>
<protein>
    <submittedName>
        <fullName evidence="1">Uncharacterized protein</fullName>
    </submittedName>
</protein>
<evidence type="ECO:0000313" key="2">
    <source>
        <dbReference type="Proteomes" id="UP000694005"/>
    </source>
</evidence>
<gene>
    <name evidence="1" type="ORF">BRAPAZ1V2_A02P26080.2</name>
</gene>
<name>A0A8D9H6H1_BRACM</name>
<reference evidence="1 2" key="1">
    <citation type="submission" date="2021-07" db="EMBL/GenBank/DDBJ databases">
        <authorList>
            <consortium name="Genoscope - CEA"/>
            <person name="William W."/>
        </authorList>
    </citation>
    <scope>NUCLEOTIDE SEQUENCE [LARGE SCALE GENOMIC DNA]</scope>
</reference>
<sequence length="52" mass="6062">FFKIVSSYSSTLALSSVSSSRVFMDYDIQPTIDYFNWLVLMYATVLCFDIFE</sequence>
<evidence type="ECO:0000313" key="1">
    <source>
        <dbReference type="EMBL" id="CAG7893656.1"/>
    </source>
</evidence>
<feature type="non-terminal residue" evidence="1">
    <location>
        <position position="1"/>
    </location>
</feature>